<reference evidence="1 3" key="1">
    <citation type="journal article" date="2011" name="Nature">
        <title>The Medicago genome provides insight into the evolution of rhizobial symbioses.</title>
        <authorList>
            <person name="Young N.D."/>
            <person name="Debelle F."/>
            <person name="Oldroyd G.E."/>
            <person name="Geurts R."/>
            <person name="Cannon S.B."/>
            <person name="Udvardi M.K."/>
            <person name="Benedito V.A."/>
            <person name="Mayer K.F."/>
            <person name="Gouzy J."/>
            <person name="Schoof H."/>
            <person name="Van de Peer Y."/>
            <person name="Proost S."/>
            <person name="Cook D.R."/>
            <person name="Meyers B.C."/>
            <person name="Spannagl M."/>
            <person name="Cheung F."/>
            <person name="De Mita S."/>
            <person name="Krishnakumar V."/>
            <person name="Gundlach H."/>
            <person name="Zhou S."/>
            <person name="Mudge J."/>
            <person name="Bharti A.K."/>
            <person name="Murray J.D."/>
            <person name="Naoumkina M.A."/>
            <person name="Rosen B."/>
            <person name="Silverstein K.A."/>
            <person name="Tang H."/>
            <person name="Rombauts S."/>
            <person name="Zhao P.X."/>
            <person name="Zhou P."/>
            <person name="Barbe V."/>
            <person name="Bardou P."/>
            <person name="Bechner M."/>
            <person name="Bellec A."/>
            <person name="Berger A."/>
            <person name="Berges H."/>
            <person name="Bidwell S."/>
            <person name="Bisseling T."/>
            <person name="Choisne N."/>
            <person name="Couloux A."/>
            <person name="Denny R."/>
            <person name="Deshpande S."/>
            <person name="Dai X."/>
            <person name="Doyle J.J."/>
            <person name="Dudez A.M."/>
            <person name="Farmer A.D."/>
            <person name="Fouteau S."/>
            <person name="Franken C."/>
            <person name="Gibelin C."/>
            <person name="Gish J."/>
            <person name="Goldstein S."/>
            <person name="Gonzalez A.J."/>
            <person name="Green P.J."/>
            <person name="Hallab A."/>
            <person name="Hartog M."/>
            <person name="Hua A."/>
            <person name="Humphray S.J."/>
            <person name="Jeong D.H."/>
            <person name="Jing Y."/>
            <person name="Jocker A."/>
            <person name="Kenton S.M."/>
            <person name="Kim D.J."/>
            <person name="Klee K."/>
            <person name="Lai H."/>
            <person name="Lang C."/>
            <person name="Lin S."/>
            <person name="Macmil S.L."/>
            <person name="Magdelenat G."/>
            <person name="Matthews L."/>
            <person name="McCorrison J."/>
            <person name="Monaghan E.L."/>
            <person name="Mun J.H."/>
            <person name="Najar F.Z."/>
            <person name="Nicholson C."/>
            <person name="Noirot C."/>
            <person name="O'Bleness M."/>
            <person name="Paule C.R."/>
            <person name="Poulain J."/>
            <person name="Prion F."/>
            <person name="Qin B."/>
            <person name="Qu C."/>
            <person name="Retzel E.F."/>
            <person name="Riddle C."/>
            <person name="Sallet E."/>
            <person name="Samain S."/>
            <person name="Samson N."/>
            <person name="Sanders I."/>
            <person name="Saurat O."/>
            <person name="Scarpelli C."/>
            <person name="Schiex T."/>
            <person name="Segurens B."/>
            <person name="Severin A.J."/>
            <person name="Sherrier D.J."/>
            <person name="Shi R."/>
            <person name="Sims S."/>
            <person name="Singer S.R."/>
            <person name="Sinharoy S."/>
            <person name="Sterck L."/>
            <person name="Viollet A."/>
            <person name="Wang B.B."/>
            <person name="Wang K."/>
            <person name="Wang M."/>
            <person name="Wang X."/>
            <person name="Warfsmann J."/>
            <person name="Weissenbach J."/>
            <person name="White D.D."/>
            <person name="White J.D."/>
            <person name="Wiley G.B."/>
            <person name="Wincker P."/>
            <person name="Xing Y."/>
            <person name="Yang L."/>
            <person name="Yao Z."/>
            <person name="Ying F."/>
            <person name="Zhai J."/>
            <person name="Zhou L."/>
            <person name="Zuber A."/>
            <person name="Denarie J."/>
            <person name="Dixon R.A."/>
            <person name="May G.D."/>
            <person name="Schwartz D.C."/>
            <person name="Rogers J."/>
            <person name="Quetier F."/>
            <person name="Town C.D."/>
            <person name="Roe B.A."/>
        </authorList>
    </citation>
    <scope>NUCLEOTIDE SEQUENCE [LARGE SCALE GENOMIC DNA]</scope>
    <source>
        <strain evidence="1">A17</strain>
        <strain evidence="2 3">cv. Jemalong A17</strain>
    </source>
</reference>
<name>A0A072TJ89_MEDTR</name>
<evidence type="ECO:0000313" key="2">
    <source>
        <dbReference type="EnsemblPlants" id="KEH17266"/>
    </source>
</evidence>
<proteinExistence type="predicted"/>
<dbReference type="EnsemblPlants" id="KEH17266">
    <property type="protein sequence ID" value="KEH17266"/>
    <property type="gene ID" value="MTR_0028s0230"/>
</dbReference>
<dbReference type="Proteomes" id="UP000002051">
    <property type="component" value="Unassembled WGS sequence"/>
</dbReference>
<dbReference type="EMBL" id="KL402753">
    <property type="protein sequence ID" value="KEH17266.1"/>
    <property type="molecule type" value="Genomic_DNA"/>
</dbReference>
<reference evidence="1 3" key="2">
    <citation type="journal article" date="2014" name="BMC Genomics">
        <title>An improved genome release (version Mt4.0) for the model legume Medicago truncatula.</title>
        <authorList>
            <person name="Tang H."/>
            <person name="Krishnakumar V."/>
            <person name="Bidwell S."/>
            <person name="Rosen B."/>
            <person name="Chan A."/>
            <person name="Zhou S."/>
            <person name="Gentzbittel L."/>
            <person name="Childs K.L."/>
            <person name="Yandell M."/>
            <person name="Gundlach H."/>
            <person name="Mayer K.F."/>
            <person name="Schwartz D.C."/>
            <person name="Town C.D."/>
        </authorList>
    </citation>
    <scope>GENOME REANNOTATION</scope>
    <source>
        <strain evidence="1">A17</strain>
        <strain evidence="2 3">cv. Jemalong A17</strain>
    </source>
</reference>
<evidence type="ECO:0000313" key="3">
    <source>
        <dbReference type="Proteomes" id="UP000002051"/>
    </source>
</evidence>
<reference evidence="2" key="3">
    <citation type="submission" date="2015-06" db="UniProtKB">
        <authorList>
            <consortium name="EnsemblPlants"/>
        </authorList>
    </citation>
    <scope>IDENTIFICATION</scope>
    <source>
        <strain evidence="2">cv. Jemalong A17</strain>
    </source>
</reference>
<organism evidence="1 3">
    <name type="scientific">Medicago truncatula</name>
    <name type="common">Barrel medic</name>
    <name type="synonym">Medicago tribuloides</name>
    <dbReference type="NCBI Taxonomy" id="3880"/>
    <lineage>
        <taxon>Eukaryota</taxon>
        <taxon>Viridiplantae</taxon>
        <taxon>Streptophyta</taxon>
        <taxon>Embryophyta</taxon>
        <taxon>Tracheophyta</taxon>
        <taxon>Spermatophyta</taxon>
        <taxon>Magnoliopsida</taxon>
        <taxon>eudicotyledons</taxon>
        <taxon>Gunneridae</taxon>
        <taxon>Pentapetalae</taxon>
        <taxon>rosids</taxon>
        <taxon>fabids</taxon>
        <taxon>Fabales</taxon>
        <taxon>Fabaceae</taxon>
        <taxon>Papilionoideae</taxon>
        <taxon>50 kb inversion clade</taxon>
        <taxon>NPAAA clade</taxon>
        <taxon>Hologalegina</taxon>
        <taxon>IRL clade</taxon>
        <taxon>Trifolieae</taxon>
        <taxon>Medicago</taxon>
    </lineage>
</organism>
<protein>
    <submittedName>
        <fullName evidence="1 2">Uncharacterized protein</fullName>
    </submittedName>
</protein>
<evidence type="ECO:0000313" key="1">
    <source>
        <dbReference type="EMBL" id="KEH17266.1"/>
    </source>
</evidence>
<dbReference type="HOGENOM" id="CLU_1520102_0_0_1"/>
<accession>A0A072TJ89</accession>
<gene>
    <name evidence="1" type="ORF">MTR_0028s0230</name>
</gene>
<keyword evidence="3" id="KW-1185">Reference proteome</keyword>
<dbReference type="AlphaFoldDB" id="A0A072TJ89"/>
<sequence length="177" mass="19563">MARPARRTTRHGEYTQVESLHNHKVERAHALERLVVQSGEGLCPGTPCRSIGEGLCPVNALTIQIRCGLMPWNALSFKRVKWDVSLAAEAQLVVVCVKCPVNFGNVDLELDLVCLPLNINCLTKSVTFSKPVEELDRKFLTVEQVKKSLDGKACVFMMFASLEEINCVLSCLSVSFG</sequence>
<dbReference type="PaxDb" id="3880-AES79057"/>